<dbReference type="InterPro" id="IPR046372">
    <property type="entry name" value="PARG_cat_C"/>
</dbReference>
<comment type="caution">
    <text evidence="6">The sequence shown here is derived from an EMBL/GenBank/DDBJ whole genome shotgun (WGS) entry which is preliminary data.</text>
</comment>
<dbReference type="PANTHER" id="PTHR12837">
    <property type="entry name" value="POLY ADP-RIBOSE GLYCOHYDROLASE"/>
    <property type="match status" value="1"/>
</dbReference>
<dbReference type="OrthoDB" id="4204487at2759"/>
<reference evidence="6 7" key="1">
    <citation type="submission" date="2017-10" db="EMBL/GenBank/DDBJ databases">
        <title>Comparative genomics in systemic dimorphic fungi from Ajellomycetaceae.</title>
        <authorList>
            <person name="Munoz J.F."/>
            <person name="Mcewen J.G."/>
            <person name="Clay O.K."/>
            <person name="Cuomo C.A."/>
        </authorList>
    </citation>
    <scope>NUCLEOTIDE SEQUENCE [LARGE SCALE GENOMIC DNA]</scope>
    <source>
        <strain evidence="6 7">UAMH7299</strain>
    </source>
</reference>
<accession>A0A2B7YT16</accession>
<dbReference type="GO" id="GO:0009225">
    <property type="term" value="P:nucleotide-sugar metabolic process"/>
    <property type="evidence" value="ECO:0007669"/>
    <property type="project" value="TreeGrafter"/>
</dbReference>
<organism evidence="6 7">
    <name type="scientific">Polytolypa hystricis (strain UAMH7299)</name>
    <dbReference type="NCBI Taxonomy" id="1447883"/>
    <lineage>
        <taxon>Eukaryota</taxon>
        <taxon>Fungi</taxon>
        <taxon>Dikarya</taxon>
        <taxon>Ascomycota</taxon>
        <taxon>Pezizomycotina</taxon>
        <taxon>Eurotiomycetes</taxon>
        <taxon>Eurotiomycetidae</taxon>
        <taxon>Onygenales</taxon>
        <taxon>Onygenales incertae sedis</taxon>
        <taxon>Polytolypa</taxon>
    </lineage>
</organism>
<keyword evidence="3" id="KW-0378">Hydrolase</keyword>
<dbReference type="GO" id="GO:0005634">
    <property type="term" value="C:nucleus"/>
    <property type="evidence" value="ECO:0007669"/>
    <property type="project" value="TreeGrafter"/>
</dbReference>
<dbReference type="InterPro" id="IPR007724">
    <property type="entry name" value="Poly_GlycHdrlase"/>
</dbReference>
<dbReference type="Pfam" id="PF20811">
    <property type="entry name" value="PARG_cat_N"/>
    <property type="match status" value="1"/>
</dbReference>
<dbReference type="GO" id="GO:0006282">
    <property type="term" value="P:regulation of DNA repair"/>
    <property type="evidence" value="ECO:0007669"/>
    <property type="project" value="InterPro"/>
</dbReference>
<evidence type="ECO:0000259" key="5">
    <source>
        <dbReference type="Pfam" id="PF20811"/>
    </source>
</evidence>
<feature type="domain" description="PARG helical" evidence="5">
    <location>
        <begin position="84"/>
        <end position="184"/>
    </location>
</feature>
<evidence type="ECO:0000256" key="1">
    <source>
        <dbReference type="ARBA" id="ARBA00009545"/>
    </source>
</evidence>
<evidence type="ECO:0000313" key="7">
    <source>
        <dbReference type="Proteomes" id="UP000224634"/>
    </source>
</evidence>
<dbReference type="EMBL" id="PDNA01000020">
    <property type="protein sequence ID" value="PGH23767.1"/>
    <property type="molecule type" value="Genomic_DNA"/>
</dbReference>
<evidence type="ECO:0000256" key="2">
    <source>
        <dbReference type="ARBA" id="ARBA00012255"/>
    </source>
</evidence>
<name>A0A2B7YT16_POLH7</name>
<dbReference type="GO" id="GO:1990966">
    <property type="term" value="P:ATP generation from poly-ADP-D-ribose"/>
    <property type="evidence" value="ECO:0007669"/>
    <property type="project" value="TreeGrafter"/>
</dbReference>
<dbReference type="GO" id="GO:0005737">
    <property type="term" value="C:cytoplasm"/>
    <property type="evidence" value="ECO:0007669"/>
    <property type="project" value="TreeGrafter"/>
</dbReference>
<gene>
    <name evidence="6" type="ORF">AJ80_02197</name>
</gene>
<comment type="similarity">
    <text evidence="1">Belongs to the poly(ADP-ribose) glycohydrolase family.</text>
</comment>
<dbReference type="Pfam" id="PF05028">
    <property type="entry name" value="PARG_cat_C"/>
    <property type="match status" value="1"/>
</dbReference>
<dbReference type="PANTHER" id="PTHR12837:SF0">
    <property type="entry name" value="POLY(ADP-RIBOSE) GLYCOHYDROLASE"/>
    <property type="match status" value="1"/>
</dbReference>
<sequence length="477" mass="53529">MAHSLYSFVLPCSPTIVCQDRFDLLDSDEVDVPFWRIIETMLANKVTIWIDLLELMDTIVVTLRGSSLSDYQFLRDFLQTEWASKEADFFENVWPTLVRVALEMPRLFPQSTLPLLSEMTHGMELSRRQVACLVIHQFLCSLSKQPWPTDSSPDFSIWYTSDAKQPKAARAYLCALFTYFERLAYLNIAWGDHVPEWPLSFSLRTSGESKYLPFDPPLVREPLCPLVVDYQHLSTTAPAFLGLPDGACVVSANKNVGFGETATQEEMQVGATPECCAIVLFVPTLQDDQILIVRGAEAMISMKGHGREACLDEVLLPDYNLAFRPISSKWQTRTMLFMDALELDLLDLDDQVVDFLPGNVDREVAKAYTAFSSHTNSNPYSEIVTGLWGCGAFGGDREVKSVIQWCAASMAHTSLRFVCSGSNQADFAARLQSFRDHAVSRSWKVKDILIILLSLGPNDAGARDLFTYLMQHSVLNA</sequence>
<proteinExistence type="inferred from homology"/>
<evidence type="ECO:0000256" key="3">
    <source>
        <dbReference type="ARBA" id="ARBA00022801"/>
    </source>
</evidence>
<keyword evidence="7" id="KW-1185">Reference proteome</keyword>
<evidence type="ECO:0000313" key="6">
    <source>
        <dbReference type="EMBL" id="PGH23767.1"/>
    </source>
</evidence>
<dbReference type="STRING" id="1447883.A0A2B7YT16"/>
<dbReference type="GO" id="GO:0005975">
    <property type="term" value="P:carbohydrate metabolic process"/>
    <property type="evidence" value="ECO:0007669"/>
    <property type="project" value="InterPro"/>
</dbReference>
<dbReference type="EC" id="3.2.1.143" evidence="2"/>
<dbReference type="GO" id="GO:0004649">
    <property type="term" value="F:poly(ADP-ribose) glycohydrolase activity"/>
    <property type="evidence" value="ECO:0007669"/>
    <property type="project" value="UniProtKB-EC"/>
</dbReference>
<protein>
    <recommendedName>
        <fullName evidence="2">poly(ADP-ribose) glycohydrolase</fullName>
        <ecNumber evidence="2">3.2.1.143</ecNumber>
    </recommendedName>
</protein>
<feature type="domain" description="PARG catalytic Macro" evidence="4">
    <location>
        <begin position="249"/>
        <end position="424"/>
    </location>
</feature>
<dbReference type="AlphaFoldDB" id="A0A2B7YT16"/>
<dbReference type="InterPro" id="IPR048362">
    <property type="entry name" value="PARG_helical"/>
</dbReference>
<dbReference type="Proteomes" id="UP000224634">
    <property type="component" value="Unassembled WGS sequence"/>
</dbReference>
<evidence type="ECO:0000259" key="4">
    <source>
        <dbReference type="Pfam" id="PF05028"/>
    </source>
</evidence>